<protein>
    <submittedName>
        <fullName evidence="2">Uncharacterized protein</fullName>
    </submittedName>
</protein>
<dbReference type="EMBL" id="BGZK01002683">
    <property type="protein sequence ID" value="GBP95791.1"/>
    <property type="molecule type" value="Genomic_DNA"/>
</dbReference>
<accession>A0A4C2A4B1</accession>
<sequence length="137" mass="15023">MNLNDVTDFGSNTTLIIHLTVVTKRLFVRQVFLIGRLYRASETSRRSERNGQCRPPTSAGSIRRGAPAATRAQASAHRVAVAVADALIAFRSAPSPPNRTRVSAFTPDRVRGLSTRRTSDPPAASEFWTFLTANTRL</sequence>
<keyword evidence="3" id="KW-1185">Reference proteome</keyword>
<feature type="region of interest" description="Disordered" evidence="1">
    <location>
        <begin position="44"/>
        <end position="71"/>
    </location>
</feature>
<comment type="caution">
    <text evidence="2">The sequence shown here is derived from an EMBL/GenBank/DDBJ whole genome shotgun (WGS) entry which is preliminary data.</text>
</comment>
<proteinExistence type="predicted"/>
<evidence type="ECO:0000256" key="1">
    <source>
        <dbReference type="SAM" id="MobiDB-lite"/>
    </source>
</evidence>
<evidence type="ECO:0000313" key="3">
    <source>
        <dbReference type="Proteomes" id="UP000299102"/>
    </source>
</evidence>
<name>A0A4C2A4B1_EUMVA</name>
<gene>
    <name evidence="2" type="ORF">EVAR_7512_1</name>
</gene>
<dbReference type="AlphaFoldDB" id="A0A4C2A4B1"/>
<reference evidence="2 3" key="1">
    <citation type="journal article" date="2019" name="Commun. Biol.">
        <title>The bagworm genome reveals a unique fibroin gene that provides high tensile strength.</title>
        <authorList>
            <person name="Kono N."/>
            <person name="Nakamura H."/>
            <person name="Ohtoshi R."/>
            <person name="Tomita M."/>
            <person name="Numata K."/>
            <person name="Arakawa K."/>
        </authorList>
    </citation>
    <scope>NUCLEOTIDE SEQUENCE [LARGE SCALE GENOMIC DNA]</scope>
</reference>
<evidence type="ECO:0000313" key="2">
    <source>
        <dbReference type="EMBL" id="GBP95791.1"/>
    </source>
</evidence>
<organism evidence="2 3">
    <name type="scientific">Eumeta variegata</name>
    <name type="common">Bagworm moth</name>
    <name type="synonym">Eumeta japonica</name>
    <dbReference type="NCBI Taxonomy" id="151549"/>
    <lineage>
        <taxon>Eukaryota</taxon>
        <taxon>Metazoa</taxon>
        <taxon>Ecdysozoa</taxon>
        <taxon>Arthropoda</taxon>
        <taxon>Hexapoda</taxon>
        <taxon>Insecta</taxon>
        <taxon>Pterygota</taxon>
        <taxon>Neoptera</taxon>
        <taxon>Endopterygota</taxon>
        <taxon>Lepidoptera</taxon>
        <taxon>Glossata</taxon>
        <taxon>Ditrysia</taxon>
        <taxon>Tineoidea</taxon>
        <taxon>Psychidae</taxon>
        <taxon>Oiketicinae</taxon>
        <taxon>Eumeta</taxon>
    </lineage>
</organism>
<dbReference type="Proteomes" id="UP000299102">
    <property type="component" value="Unassembled WGS sequence"/>
</dbReference>